<accession>A0A4Z0ZFU3</accession>
<dbReference type="Gene3D" id="2.60.40.420">
    <property type="entry name" value="Cupredoxins - blue copper proteins"/>
    <property type="match status" value="1"/>
</dbReference>
<protein>
    <recommendedName>
        <fullName evidence="5">Phytocyanin domain-containing protein</fullName>
    </recommendedName>
</protein>
<dbReference type="EMBL" id="SKBN01000002">
    <property type="protein sequence ID" value="TGJ88566.1"/>
    <property type="molecule type" value="Genomic_DNA"/>
</dbReference>
<name>A0A4Z0ZFU3_9PEZI</name>
<evidence type="ECO:0000256" key="2">
    <source>
        <dbReference type="SAM" id="Phobius"/>
    </source>
</evidence>
<evidence type="ECO:0000313" key="3">
    <source>
        <dbReference type="EMBL" id="TGJ88566.1"/>
    </source>
</evidence>
<dbReference type="OrthoDB" id="2331100at2759"/>
<gene>
    <name evidence="3" type="ORF">E0Z10_g240</name>
</gene>
<feature type="region of interest" description="Disordered" evidence="1">
    <location>
        <begin position="198"/>
        <end position="233"/>
    </location>
</feature>
<reference evidence="3 4" key="1">
    <citation type="submission" date="2019-03" db="EMBL/GenBank/DDBJ databases">
        <title>Draft genome sequence of Xylaria hypoxylon DSM 108379, a ubiquitous saprotrophic-parasitic fungi on hardwood.</title>
        <authorList>
            <person name="Buettner E."/>
            <person name="Leonhardt S."/>
            <person name="Gebauer A.M."/>
            <person name="Liers C."/>
            <person name="Hofrichter M."/>
            <person name="Kellner H."/>
        </authorList>
    </citation>
    <scope>NUCLEOTIDE SEQUENCE [LARGE SCALE GENOMIC DNA]</scope>
    <source>
        <strain evidence="3 4">DSM 108379</strain>
    </source>
</reference>
<feature type="transmembrane region" description="Helical" evidence="2">
    <location>
        <begin position="168"/>
        <end position="189"/>
    </location>
</feature>
<dbReference type="AlphaFoldDB" id="A0A4Z0ZFU3"/>
<sequence>MLDRYDVHKSTFRSRVVGSFTFTPDTITAVPGDEIIFQFWSYGHSVARSEFGFPCMPYEYITPDETGFWSGNMLDVTGSRPTFTVTVNDTKPIFFYCSLSGSCKENKMIGVINPNNTWTLAKQESFINPRVLELRPGDPLPSESNKAEPTQADGEHAHETPSTTIGDIVGIAIGSIAVLLLAGVLAYICRRQNRIQREREQNTTTDKNTLPLINESSPERSDDGIPKSPPPQNYPTLVLAQPTNSGQWSLTSPMTSPCQSSFQLNPPNILSTVPSEASLAYYPYVLAVSFLEIRDIRADKFRLSSREQTRLEVPGSPVPVELPAGDVLHVPKHS</sequence>
<dbReference type="SUPFAM" id="SSF49503">
    <property type="entry name" value="Cupredoxins"/>
    <property type="match status" value="1"/>
</dbReference>
<evidence type="ECO:0008006" key="5">
    <source>
        <dbReference type="Google" id="ProtNLM"/>
    </source>
</evidence>
<dbReference type="PANTHER" id="PTHR34883:SF8">
    <property type="entry name" value="EXTRACELLULAR SERINE-RICH PROTEIN (AFU_ORTHOLOGUE AFUA_6G00670)"/>
    <property type="match status" value="1"/>
</dbReference>
<dbReference type="InterPro" id="IPR008972">
    <property type="entry name" value="Cupredoxin"/>
</dbReference>
<evidence type="ECO:0000256" key="1">
    <source>
        <dbReference type="SAM" id="MobiDB-lite"/>
    </source>
</evidence>
<keyword evidence="2" id="KW-0812">Transmembrane</keyword>
<comment type="caution">
    <text evidence="3">The sequence shown here is derived from an EMBL/GenBank/DDBJ whole genome shotgun (WGS) entry which is preliminary data.</text>
</comment>
<organism evidence="3 4">
    <name type="scientific">Xylaria hypoxylon</name>
    <dbReference type="NCBI Taxonomy" id="37992"/>
    <lineage>
        <taxon>Eukaryota</taxon>
        <taxon>Fungi</taxon>
        <taxon>Dikarya</taxon>
        <taxon>Ascomycota</taxon>
        <taxon>Pezizomycotina</taxon>
        <taxon>Sordariomycetes</taxon>
        <taxon>Xylariomycetidae</taxon>
        <taxon>Xylariales</taxon>
        <taxon>Xylariaceae</taxon>
        <taxon>Xylaria</taxon>
    </lineage>
</organism>
<keyword evidence="2" id="KW-0472">Membrane</keyword>
<feature type="region of interest" description="Disordered" evidence="1">
    <location>
        <begin position="132"/>
        <end position="162"/>
    </location>
</feature>
<keyword evidence="4" id="KW-1185">Reference proteome</keyword>
<evidence type="ECO:0000313" key="4">
    <source>
        <dbReference type="Proteomes" id="UP000297716"/>
    </source>
</evidence>
<dbReference type="CDD" id="cd12087">
    <property type="entry name" value="TM_EGFR-like"/>
    <property type="match status" value="1"/>
</dbReference>
<dbReference type="PANTHER" id="PTHR34883">
    <property type="entry name" value="SERINE-RICH PROTEIN, PUTATIVE-RELATED-RELATED"/>
    <property type="match status" value="1"/>
</dbReference>
<keyword evidence="2" id="KW-1133">Transmembrane helix</keyword>
<dbReference type="InterPro" id="IPR052953">
    <property type="entry name" value="Ser-rich/MCO-related"/>
</dbReference>
<dbReference type="STRING" id="37992.A0A4Z0ZFU3"/>
<dbReference type="Proteomes" id="UP000297716">
    <property type="component" value="Unassembled WGS sequence"/>
</dbReference>
<proteinExistence type="predicted"/>
<dbReference type="CDD" id="cd00920">
    <property type="entry name" value="Cupredoxin"/>
    <property type="match status" value="1"/>
</dbReference>